<gene>
    <name evidence="2" type="ORF">Tci_645157</name>
</gene>
<accession>A0A699K3Q6</accession>
<feature type="compositionally biased region" description="Pro residues" evidence="1">
    <location>
        <begin position="176"/>
        <end position="185"/>
    </location>
</feature>
<name>A0A699K3Q6_TANCI</name>
<dbReference type="AlphaFoldDB" id="A0A699K3Q6"/>
<feature type="region of interest" description="Disordered" evidence="1">
    <location>
        <begin position="154"/>
        <end position="185"/>
    </location>
</feature>
<evidence type="ECO:0000313" key="2">
    <source>
        <dbReference type="EMBL" id="GFA73185.1"/>
    </source>
</evidence>
<sequence length="383" mass="42994">MVAYLTKSDAREGFNQVIDFLNGSYIKYSLTVNPNIYVSCIKQFWNTVVIKQDNGVTRLQALVNKKKVVITEAGIREVLQLDDAERVDCLPTKRYLQSWHAWSMSAKRTLWHEFSSAIVSAVICLSTGKGFSGVETPLFEGMIVEQVIQEEGDEEAHVEADTAAQGDDAQESSIPSPTPPTPPPQHLKIFHQHPRRVEHLEYDKVAQALEITKLKRRVKKLEKGNMVKVLKLQRLKKVGTSQRVNTSKDTMMDDASNQGRKLDALDKDDAVFLMDDEEEDKKDEEVKVVEDDQVQGRQAESQAKIYKINVDHALKVLKVVTTASEIVTTACTIIFAAEPQVPAATITAAPDVAIEHVKQKAKEDQTVQRYQVMKKRPQTLAQA</sequence>
<organism evidence="2">
    <name type="scientific">Tanacetum cinerariifolium</name>
    <name type="common">Dalmatian daisy</name>
    <name type="synonym">Chrysanthemum cinerariifolium</name>
    <dbReference type="NCBI Taxonomy" id="118510"/>
    <lineage>
        <taxon>Eukaryota</taxon>
        <taxon>Viridiplantae</taxon>
        <taxon>Streptophyta</taxon>
        <taxon>Embryophyta</taxon>
        <taxon>Tracheophyta</taxon>
        <taxon>Spermatophyta</taxon>
        <taxon>Magnoliopsida</taxon>
        <taxon>eudicotyledons</taxon>
        <taxon>Gunneridae</taxon>
        <taxon>Pentapetalae</taxon>
        <taxon>asterids</taxon>
        <taxon>campanulids</taxon>
        <taxon>Asterales</taxon>
        <taxon>Asteraceae</taxon>
        <taxon>Asteroideae</taxon>
        <taxon>Anthemideae</taxon>
        <taxon>Anthemidinae</taxon>
        <taxon>Tanacetum</taxon>
    </lineage>
</organism>
<evidence type="ECO:0000256" key="1">
    <source>
        <dbReference type="SAM" id="MobiDB-lite"/>
    </source>
</evidence>
<keyword evidence="2" id="KW-0808">Transferase</keyword>
<keyword evidence="2" id="KW-0418">Kinase</keyword>
<proteinExistence type="predicted"/>
<comment type="caution">
    <text evidence="2">The sequence shown here is derived from an EMBL/GenBank/DDBJ whole genome shotgun (WGS) entry which is preliminary data.</text>
</comment>
<reference evidence="2" key="1">
    <citation type="journal article" date="2019" name="Sci. Rep.">
        <title>Draft genome of Tanacetum cinerariifolium, the natural source of mosquito coil.</title>
        <authorList>
            <person name="Yamashiro T."/>
            <person name="Shiraishi A."/>
            <person name="Satake H."/>
            <person name="Nakayama K."/>
        </authorList>
    </citation>
    <scope>NUCLEOTIDE SEQUENCE</scope>
</reference>
<dbReference type="GO" id="GO:0016301">
    <property type="term" value="F:kinase activity"/>
    <property type="evidence" value="ECO:0007669"/>
    <property type="project" value="UniProtKB-KW"/>
</dbReference>
<protein>
    <submittedName>
        <fullName evidence="2">Xylulose kinase-1</fullName>
    </submittedName>
</protein>
<dbReference type="EMBL" id="BKCJ010477389">
    <property type="protein sequence ID" value="GFA73185.1"/>
    <property type="molecule type" value="Genomic_DNA"/>
</dbReference>